<evidence type="ECO:0000313" key="2">
    <source>
        <dbReference type="EMBL" id="MBA5230593.1"/>
    </source>
</evidence>
<evidence type="ECO:0000259" key="1">
    <source>
        <dbReference type="Pfam" id="PF13304"/>
    </source>
</evidence>
<dbReference type="InterPro" id="IPR003959">
    <property type="entry name" value="ATPase_AAA_core"/>
</dbReference>
<feature type="domain" description="ATPase AAA-type core" evidence="1">
    <location>
        <begin position="327"/>
        <end position="392"/>
    </location>
</feature>
<name>A0ABR5Z7P5_9GAMM</name>
<comment type="caution">
    <text evidence="2">The sequence shown here is derived from an EMBL/GenBank/DDBJ whole genome shotgun (WGS) entry which is preliminary data.</text>
</comment>
<dbReference type="InterPro" id="IPR051396">
    <property type="entry name" value="Bact_Antivir_Def_Nuclease"/>
</dbReference>
<proteinExistence type="predicted"/>
<dbReference type="Pfam" id="PF13304">
    <property type="entry name" value="AAA_21"/>
    <property type="match status" value="1"/>
</dbReference>
<dbReference type="RefSeq" id="WP_181828306.1">
    <property type="nucleotide sequence ID" value="NZ_JACERI010000001.1"/>
</dbReference>
<keyword evidence="3" id="KW-1185">Reference proteome</keyword>
<sequence length="477" mass="54333">MDISFENLGFIKKGQVITNDITIIFGPNNVGKTYLSYSIFSILKEYRNMFLNAGYVTQKMAVTLLSEMSYEGSLSSFIKPKNQTVLCEEISNNLPKFFKDTNNVLKGVKVCVNENSNDNKNLISKNFAYSIGLNAGYRLIISKLKDEDKIKFTIKESEIIDEDGNAKPHKKPSTRDTVNRMQLLLQYIVTNEFFEFAEKEPFIITSERTGISLFLKEIDSNRNNIVNTIALESYSEIEDSNKTIKNIIERRVSMFSEPINHNINIIRDSFDTNSRVKITKSDTEDYNKIIKTLNELVGGEYKILSDDILFSAKTSDDSIIDMPISMTSGAGKSLFLMDLYLKRYVSKNSYLIIDEPELNLHPKNQIKMAELLVRLSNYGVKVIITTHSDYILKEINNRIMANSLHEDEILNKLGYGKSDTIASDKVNAFTISQDGFIYSVDKDRFGINANIFDEAILDVDSRMEILVGELMRDNDVD</sequence>
<dbReference type="GO" id="GO:0005524">
    <property type="term" value="F:ATP binding"/>
    <property type="evidence" value="ECO:0007669"/>
    <property type="project" value="UniProtKB-KW"/>
</dbReference>
<dbReference type="CDD" id="cd00267">
    <property type="entry name" value="ABC_ATPase"/>
    <property type="match status" value="1"/>
</dbReference>
<gene>
    <name evidence="2" type="ORF">H2Y56_00485</name>
</gene>
<dbReference type="InterPro" id="IPR027417">
    <property type="entry name" value="P-loop_NTPase"/>
</dbReference>
<dbReference type="PANTHER" id="PTHR43581:SF2">
    <property type="entry name" value="EXCINUCLEASE ATPASE SUBUNIT"/>
    <property type="match status" value="1"/>
</dbReference>
<dbReference type="EMBL" id="JACERK010000001">
    <property type="protein sequence ID" value="MBA5230593.1"/>
    <property type="molecule type" value="Genomic_DNA"/>
</dbReference>
<keyword evidence="2" id="KW-0547">Nucleotide-binding</keyword>
<dbReference type="Proteomes" id="UP000530038">
    <property type="component" value="Unassembled WGS sequence"/>
</dbReference>
<evidence type="ECO:0000313" key="3">
    <source>
        <dbReference type="Proteomes" id="UP000530038"/>
    </source>
</evidence>
<protein>
    <submittedName>
        <fullName evidence="2">ATP-binding protein</fullName>
    </submittedName>
</protein>
<dbReference type="SUPFAM" id="SSF52540">
    <property type="entry name" value="P-loop containing nucleoside triphosphate hydrolases"/>
    <property type="match status" value="1"/>
</dbReference>
<accession>A0ABR5Z7P5</accession>
<reference evidence="2 3" key="1">
    <citation type="submission" date="2020-07" db="EMBL/GenBank/DDBJ databases">
        <title>Characterization of Pectobacterium aroidearum strains causing soft rot on Amorphophallus konjac.</title>
        <authorList>
            <person name="Xie H."/>
        </authorList>
    </citation>
    <scope>NUCLEOTIDE SEQUENCE [LARGE SCALE GENOMIC DNA]</scope>
    <source>
        <strain evidence="2 3">MY10</strain>
    </source>
</reference>
<dbReference type="Gene3D" id="3.40.50.300">
    <property type="entry name" value="P-loop containing nucleotide triphosphate hydrolases"/>
    <property type="match status" value="1"/>
</dbReference>
<dbReference type="PANTHER" id="PTHR43581">
    <property type="entry name" value="ATP/GTP PHOSPHATASE"/>
    <property type="match status" value="1"/>
</dbReference>
<keyword evidence="2" id="KW-0067">ATP-binding</keyword>
<organism evidence="2 3">
    <name type="scientific">Pectobacterium aroidearum</name>
    <dbReference type="NCBI Taxonomy" id="1201031"/>
    <lineage>
        <taxon>Bacteria</taxon>
        <taxon>Pseudomonadati</taxon>
        <taxon>Pseudomonadota</taxon>
        <taxon>Gammaproteobacteria</taxon>
        <taxon>Enterobacterales</taxon>
        <taxon>Pectobacteriaceae</taxon>
        <taxon>Pectobacterium</taxon>
    </lineage>
</organism>